<dbReference type="InterPro" id="IPR051908">
    <property type="entry name" value="Ribosomal_N-acetyltransferase"/>
</dbReference>
<keyword evidence="2" id="KW-0808">Transferase</keyword>
<sequence length="174" mass="19299">MAGLTLRPWEHADALSLVRAYEDPDIHRWHSRSMSLTEAQSWVAYELDRWEQERGGGWVIARAGSLLGRIAIGSLALDEARAEVSYWVLPESRGRGVATLALGAIADWAFDEVGFHRLELDHSTSNAASCRVTTKAGFVPEGTKRSQALHLDGWHDMHAHGLLAHDARPRGRDV</sequence>
<dbReference type="EC" id="2.3.-.-" evidence="2"/>
<accession>A0ABW2N2M9</accession>
<dbReference type="Gene3D" id="3.40.630.30">
    <property type="match status" value="1"/>
</dbReference>
<evidence type="ECO:0000313" key="2">
    <source>
        <dbReference type="EMBL" id="MFC7360326.1"/>
    </source>
</evidence>
<protein>
    <submittedName>
        <fullName evidence="2">GNAT family N-acetyltransferase</fullName>
        <ecNumber evidence="2">2.3.-.-</ecNumber>
    </submittedName>
</protein>
<dbReference type="PANTHER" id="PTHR43441:SF10">
    <property type="entry name" value="ACETYLTRANSFERASE"/>
    <property type="match status" value="1"/>
</dbReference>
<dbReference type="GO" id="GO:0016746">
    <property type="term" value="F:acyltransferase activity"/>
    <property type="evidence" value="ECO:0007669"/>
    <property type="project" value="UniProtKB-KW"/>
</dbReference>
<dbReference type="InterPro" id="IPR000182">
    <property type="entry name" value="GNAT_dom"/>
</dbReference>
<dbReference type="Pfam" id="PF13302">
    <property type="entry name" value="Acetyltransf_3"/>
    <property type="match status" value="1"/>
</dbReference>
<evidence type="ECO:0000259" key="1">
    <source>
        <dbReference type="PROSITE" id="PS51186"/>
    </source>
</evidence>
<dbReference type="Proteomes" id="UP001596524">
    <property type="component" value="Unassembled WGS sequence"/>
</dbReference>
<dbReference type="RefSeq" id="WP_255890875.1">
    <property type="nucleotide sequence ID" value="NZ_JAFMZM010000003.1"/>
</dbReference>
<keyword evidence="3" id="KW-1185">Reference proteome</keyword>
<name>A0ABW2N2M9_9ACTN</name>
<comment type="caution">
    <text evidence="2">The sequence shown here is derived from an EMBL/GenBank/DDBJ whole genome shotgun (WGS) entry which is preliminary data.</text>
</comment>
<dbReference type="PROSITE" id="PS51186">
    <property type="entry name" value="GNAT"/>
    <property type="match status" value="1"/>
</dbReference>
<reference evidence="3" key="1">
    <citation type="journal article" date="2019" name="Int. J. Syst. Evol. Microbiol.">
        <title>The Global Catalogue of Microorganisms (GCM) 10K type strain sequencing project: providing services to taxonomists for standard genome sequencing and annotation.</title>
        <authorList>
            <consortium name="The Broad Institute Genomics Platform"/>
            <consortium name="The Broad Institute Genome Sequencing Center for Infectious Disease"/>
            <person name="Wu L."/>
            <person name="Ma J."/>
        </authorList>
    </citation>
    <scope>NUCLEOTIDE SEQUENCE [LARGE SCALE GENOMIC DNA]</scope>
    <source>
        <strain evidence="3">FCH27</strain>
    </source>
</reference>
<proteinExistence type="predicted"/>
<dbReference type="InterPro" id="IPR016181">
    <property type="entry name" value="Acyl_CoA_acyltransferase"/>
</dbReference>
<dbReference type="SUPFAM" id="SSF55729">
    <property type="entry name" value="Acyl-CoA N-acyltransferases (Nat)"/>
    <property type="match status" value="1"/>
</dbReference>
<keyword evidence="2" id="KW-0012">Acyltransferase</keyword>
<dbReference type="CDD" id="cd04301">
    <property type="entry name" value="NAT_SF"/>
    <property type="match status" value="1"/>
</dbReference>
<feature type="domain" description="N-acetyltransferase" evidence="1">
    <location>
        <begin position="4"/>
        <end position="168"/>
    </location>
</feature>
<gene>
    <name evidence="2" type="ORF">ACFQO6_08590</name>
</gene>
<organism evidence="2 3">
    <name type="scientific">Nocardioides astragali</name>
    <dbReference type="NCBI Taxonomy" id="1776736"/>
    <lineage>
        <taxon>Bacteria</taxon>
        <taxon>Bacillati</taxon>
        <taxon>Actinomycetota</taxon>
        <taxon>Actinomycetes</taxon>
        <taxon>Propionibacteriales</taxon>
        <taxon>Nocardioidaceae</taxon>
        <taxon>Nocardioides</taxon>
    </lineage>
</organism>
<dbReference type="PANTHER" id="PTHR43441">
    <property type="entry name" value="RIBOSOMAL-PROTEIN-SERINE ACETYLTRANSFERASE"/>
    <property type="match status" value="1"/>
</dbReference>
<evidence type="ECO:0000313" key="3">
    <source>
        <dbReference type="Proteomes" id="UP001596524"/>
    </source>
</evidence>
<dbReference type="EMBL" id="JBHTCH010000010">
    <property type="protein sequence ID" value="MFC7360326.1"/>
    <property type="molecule type" value="Genomic_DNA"/>
</dbReference>